<dbReference type="PANTHER" id="PTHR43148">
    <property type="entry name" value="GLYCERALDEHYDE-3-PHOSPHATE DEHYDROGENASE 2"/>
    <property type="match status" value="1"/>
</dbReference>
<sequence length="333" mass="35402">MRIGINGFGRIGRTFLRIALEQDLDVVAVNDVADPATGAHLFVHDSTYGRLRTPAVFDDGTLVVDGRKILMTTVPEPAALPWGELGVDVVIESTGRFRTREQAAGHLTAGARKVLMSAPAKGPVDVTVVMGVNQGDYDPRVHDVVSNASCTTNCAAPMVDVLHRRFGLQHGFLTTVHAYTGDQRLLDAPHKDLRRARAAALNIVPTSTGAARAVGLVIPETAGRLDGVALRVPVPTGSLVDLAAVLSRPAGVEEVEAAFAEEARGRLRGILRVSHDPLVSGDIVGDPASCVLDAGLIQASGDLVKVFGWYDNEWGYAARLADLARYVGARLER</sequence>
<dbReference type="Gene3D" id="3.40.50.720">
    <property type="entry name" value="NAD(P)-binding Rossmann-like Domain"/>
    <property type="match status" value="1"/>
</dbReference>
<dbReference type="InterPro" id="IPR020828">
    <property type="entry name" value="GlycerAld_3-P_DH_NAD(P)-bd"/>
</dbReference>
<dbReference type="RefSeq" id="WP_344662780.1">
    <property type="nucleotide sequence ID" value="NZ_BAAAQM010000083.1"/>
</dbReference>
<keyword evidence="2" id="KW-0560">Oxidoreductase</keyword>
<dbReference type="Pfam" id="PF00044">
    <property type="entry name" value="Gp_dh_N"/>
    <property type="match status" value="1"/>
</dbReference>
<evidence type="ECO:0000259" key="4">
    <source>
        <dbReference type="SMART" id="SM00846"/>
    </source>
</evidence>
<dbReference type="Proteomes" id="UP001499854">
    <property type="component" value="Unassembled WGS sequence"/>
</dbReference>
<reference evidence="6" key="1">
    <citation type="journal article" date="2019" name="Int. J. Syst. Evol. Microbiol.">
        <title>The Global Catalogue of Microorganisms (GCM) 10K type strain sequencing project: providing services to taxonomists for standard genome sequencing and annotation.</title>
        <authorList>
            <consortium name="The Broad Institute Genomics Platform"/>
            <consortium name="The Broad Institute Genome Sequencing Center for Infectious Disease"/>
            <person name="Wu L."/>
            <person name="Ma J."/>
        </authorList>
    </citation>
    <scope>NUCLEOTIDE SEQUENCE [LARGE SCALE GENOMIC DNA]</scope>
    <source>
        <strain evidence="6">JCM 16013</strain>
    </source>
</reference>
<dbReference type="SMART" id="SM00846">
    <property type="entry name" value="Gp_dh_N"/>
    <property type="match status" value="1"/>
</dbReference>
<dbReference type="SUPFAM" id="SSF55347">
    <property type="entry name" value="Glyceraldehyde-3-phosphate dehydrogenase-like, C-terminal domain"/>
    <property type="match status" value="1"/>
</dbReference>
<comment type="similarity">
    <text evidence="1 3">Belongs to the glyceraldehyde-3-phosphate dehydrogenase family.</text>
</comment>
<dbReference type="InterPro" id="IPR006424">
    <property type="entry name" value="Glyceraldehyde-3-P_DH_1"/>
</dbReference>
<dbReference type="CDD" id="cd18126">
    <property type="entry name" value="GAPDH_I_C"/>
    <property type="match status" value="1"/>
</dbReference>
<evidence type="ECO:0000313" key="6">
    <source>
        <dbReference type="Proteomes" id="UP001499854"/>
    </source>
</evidence>
<protein>
    <submittedName>
        <fullName evidence="5">Type I glyceraldehyde-3-phosphate dehydrogenase</fullName>
    </submittedName>
</protein>
<name>A0ABP5ES50_9ACTN</name>
<evidence type="ECO:0000313" key="5">
    <source>
        <dbReference type="EMBL" id="GAA2004663.1"/>
    </source>
</evidence>
<accession>A0ABP5ES50</accession>
<dbReference type="PIRSF" id="PIRSF000149">
    <property type="entry name" value="GAP_DH"/>
    <property type="match status" value="1"/>
</dbReference>
<dbReference type="InterPro" id="IPR020831">
    <property type="entry name" value="GlycerAld/Erythrose_P_DH"/>
</dbReference>
<dbReference type="NCBIfam" id="TIGR01534">
    <property type="entry name" value="GAPDH-I"/>
    <property type="match status" value="1"/>
</dbReference>
<evidence type="ECO:0000256" key="3">
    <source>
        <dbReference type="RuleBase" id="RU000397"/>
    </source>
</evidence>
<dbReference type="EMBL" id="BAAAQM010000083">
    <property type="protein sequence ID" value="GAA2004663.1"/>
    <property type="molecule type" value="Genomic_DNA"/>
</dbReference>
<dbReference type="Pfam" id="PF02800">
    <property type="entry name" value="Gp_dh_C"/>
    <property type="match status" value="1"/>
</dbReference>
<organism evidence="5 6">
    <name type="scientific">Catenulispora subtropica</name>
    <dbReference type="NCBI Taxonomy" id="450798"/>
    <lineage>
        <taxon>Bacteria</taxon>
        <taxon>Bacillati</taxon>
        <taxon>Actinomycetota</taxon>
        <taxon>Actinomycetes</taxon>
        <taxon>Catenulisporales</taxon>
        <taxon>Catenulisporaceae</taxon>
        <taxon>Catenulispora</taxon>
    </lineage>
</organism>
<evidence type="ECO:0000256" key="1">
    <source>
        <dbReference type="ARBA" id="ARBA00007406"/>
    </source>
</evidence>
<comment type="caution">
    <text evidence="5">The sequence shown here is derived from an EMBL/GenBank/DDBJ whole genome shotgun (WGS) entry which is preliminary data.</text>
</comment>
<proteinExistence type="inferred from homology"/>
<dbReference type="CDD" id="cd05214">
    <property type="entry name" value="GAPDH_I_N"/>
    <property type="match status" value="1"/>
</dbReference>
<keyword evidence="6" id="KW-1185">Reference proteome</keyword>
<dbReference type="Gene3D" id="3.30.360.10">
    <property type="entry name" value="Dihydrodipicolinate Reductase, domain 2"/>
    <property type="match status" value="1"/>
</dbReference>
<gene>
    <name evidence="5" type="primary">gap_3</name>
    <name evidence="5" type="ORF">GCM10009838_83590</name>
</gene>
<dbReference type="PRINTS" id="PR00078">
    <property type="entry name" value="G3PDHDRGNASE"/>
</dbReference>
<dbReference type="SUPFAM" id="SSF51735">
    <property type="entry name" value="NAD(P)-binding Rossmann-fold domains"/>
    <property type="match status" value="1"/>
</dbReference>
<dbReference type="InterPro" id="IPR020829">
    <property type="entry name" value="GlycerAld_3-P_DH_cat"/>
</dbReference>
<evidence type="ECO:0000256" key="2">
    <source>
        <dbReference type="ARBA" id="ARBA00023002"/>
    </source>
</evidence>
<feature type="domain" description="Glyceraldehyde 3-phosphate dehydrogenase NAD(P) binding" evidence="4">
    <location>
        <begin position="1"/>
        <end position="150"/>
    </location>
</feature>
<dbReference type="InterPro" id="IPR036291">
    <property type="entry name" value="NAD(P)-bd_dom_sf"/>
</dbReference>